<keyword evidence="3" id="KW-0863">Zinc-finger</keyword>
<evidence type="ECO:0000256" key="3">
    <source>
        <dbReference type="ARBA" id="ARBA00022771"/>
    </source>
</evidence>
<proteinExistence type="predicted"/>
<evidence type="ECO:0000256" key="6">
    <source>
        <dbReference type="SAM" id="Phobius"/>
    </source>
</evidence>
<sequence>MTGALIGQKTQSGFIIGATIGAISGAVFSLEVYEYSLLLWHTNEPRSTFFSTWYILTLLFFFFLSCCPSTIQN</sequence>
<name>A0AAP0KY77_9MAGN</name>
<gene>
    <name evidence="7" type="ORF">Syun_006423</name>
</gene>
<evidence type="ECO:0000313" key="7">
    <source>
        <dbReference type="EMBL" id="KAK9160082.1"/>
    </source>
</evidence>
<protein>
    <submittedName>
        <fullName evidence="7">Uncharacterized protein</fullName>
    </submittedName>
</protein>
<organism evidence="7 8">
    <name type="scientific">Stephania yunnanensis</name>
    <dbReference type="NCBI Taxonomy" id="152371"/>
    <lineage>
        <taxon>Eukaryota</taxon>
        <taxon>Viridiplantae</taxon>
        <taxon>Streptophyta</taxon>
        <taxon>Embryophyta</taxon>
        <taxon>Tracheophyta</taxon>
        <taxon>Spermatophyta</taxon>
        <taxon>Magnoliopsida</taxon>
        <taxon>Ranunculales</taxon>
        <taxon>Menispermaceae</taxon>
        <taxon>Menispermoideae</taxon>
        <taxon>Cissampelideae</taxon>
        <taxon>Stephania</taxon>
    </lineage>
</organism>
<evidence type="ECO:0000256" key="2">
    <source>
        <dbReference type="ARBA" id="ARBA00022723"/>
    </source>
</evidence>
<feature type="transmembrane region" description="Helical" evidence="6">
    <location>
        <begin position="53"/>
        <end position="71"/>
    </location>
</feature>
<keyword evidence="5 6" id="KW-0472">Membrane</keyword>
<evidence type="ECO:0000256" key="4">
    <source>
        <dbReference type="ARBA" id="ARBA00022833"/>
    </source>
</evidence>
<evidence type="ECO:0000313" key="8">
    <source>
        <dbReference type="Proteomes" id="UP001420932"/>
    </source>
</evidence>
<keyword evidence="2" id="KW-0479">Metal-binding</keyword>
<accession>A0AAP0KY77</accession>
<dbReference type="EMBL" id="JBBNAF010000003">
    <property type="protein sequence ID" value="KAK9160082.1"/>
    <property type="molecule type" value="Genomic_DNA"/>
</dbReference>
<dbReference type="PANTHER" id="PTHR46151:SF11">
    <property type="entry name" value="NEP1-INTERACTING PROTEIN-LIKE 1"/>
    <property type="match status" value="1"/>
</dbReference>
<dbReference type="AlphaFoldDB" id="A0AAP0KY77"/>
<keyword evidence="6" id="KW-1133">Transmembrane helix</keyword>
<feature type="transmembrane region" description="Helical" evidence="6">
    <location>
        <begin position="12"/>
        <end position="33"/>
    </location>
</feature>
<dbReference type="Proteomes" id="UP001420932">
    <property type="component" value="Unassembled WGS sequence"/>
</dbReference>
<evidence type="ECO:0000256" key="1">
    <source>
        <dbReference type="ARBA" id="ARBA00004370"/>
    </source>
</evidence>
<dbReference type="GO" id="GO:0008270">
    <property type="term" value="F:zinc ion binding"/>
    <property type="evidence" value="ECO:0007669"/>
    <property type="project" value="UniProtKB-KW"/>
</dbReference>
<comment type="subcellular location">
    <subcellularLocation>
        <location evidence="1">Membrane</location>
    </subcellularLocation>
</comment>
<evidence type="ECO:0000256" key="5">
    <source>
        <dbReference type="ARBA" id="ARBA00023136"/>
    </source>
</evidence>
<keyword evidence="8" id="KW-1185">Reference proteome</keyword>
<dbReference type="PANTHER" id="PTHR46151">
    <property type="entry name" value="NEP1-INTERACTING PROTEIN-LIKE 2"/>
    <property type="match status" value="1"/>
</dbReference>
<dbReference type="GO" id="GO:0016020">
    <property type="term" value="C:membrane"/>
    <property type="evidence" value="ECO:0007669"/>
    <property type="project" value="UniProtKB-SubCell"/>
</dbReference>
<reference evidence="7 8" key="1">
    <citation type="submission" date="2024-01" db="EMBL/GenBank/DDBJ databases">
        <title>Genome assemblies of Stephania.</title>
        <authorList>
            <person name="Yang L."/>
        </authorList>
    </citation>
    <scope>NUCLEOTIDE SEQUENCE [LARGE SCALE GENOMIC DNA]</scope>
    <source>
        <strain evidence="7">YNDBR</strain>
        <tissue evidence="7">Leaf</tissue>
    </source>
</reference>
<keyword evidence="6" id="KW-0812">Transmembrane</keyword>
<keyword evidence="4" id="KW-0862">Zinc</keyword>
<comment type="caution">
    <text evidence="7">The sequence shown here is derived from an EMBL/GenBank/DDBJ whole genome shotgun (WGS) entry which is preliminary data.</text>
</comment>